<comment type="caution">
    <text evidence="1">The sequence shown here is derived from an EMBL/GenBank/DDBJ whole genome shotgun (WGS) entry which is preliminary data.</text>
</comment>
<accession>A0A9W6XJK3</accession>
<evidence type="ECO:0000313" key="2">
    <source>
        <dbReference type="Proteomes" id="UP001165121"/>
    </source>
</evidence>
<evidence type="ECO:0000313" key="1">
    <source>
        <dbReference type="EMBL" id="GMF39816.1"/>
    </source>
</evidence>
<dbReference type="OrthoDB" id="103238at2759"/>
<proteinExistence type="predicted"/>
<dbReference type="AlphaFoldDB" id="A0A9W6XJK3"/>
<dbReference type="EMBL" id="BSXT01001190">
    <property type="protein sequence ID" value="GMF39816.1"/>
    <property type="molecule type" value="Genomic_DNA"/>
</dbReference>
<sequence>MAKDEHLLEKKPSSSAAWIETQEQAAHIPIKDMGSNSLKLTERWHEGEDGWRVHFPDHTPSFYFSPFSQAMFDGIMRDIDVVSSKRYPCTATIGKIFGWTVDYAPLTPNSTGTSLVANARFTKLLNCSLDTSQLILPRLEKSLWPLLAAPRSLGYIQKGDSCYQVLQSFHKNAHVIAYNIPCEVNLRYLVLAQHTREVGSDGKRIDKYMMTVADSDANARNRASDPDQMVIWILEGGVCTTITEVDESTVDVVFNQWAGCLSETHGRELYIDWIRFPVRLEQTVSAAKLLPELD</sequence>
<protein>
    <submittedName>
        <fullName evidence="1">Unnamed protein product</fullName>
    </submittedName>
</protein>
<gene>
    <name evidence="1" type="ORF">Pfra01_001198200</name>
</gene>
<keyword evidence="2" id="KW-1185">Reference proteome</keyword>
<reference evidence="1" key="1">
    <citation type="submission" date="2023-04" db="EMBL/GenBank/DDBJ databases">
        <title>Phytophthora fragariaefolia NBRC 109709.</title>
        <authorList>
            <person name="Ichikawa N."/>
            <person name="Sato H."/>
            <person name="Tonouchi N."/>
        </authorList>
    </citation>
    <scope>NUCLEOTIDE SEQUENCE</scope>
    <source>
        <strain evidence="1">NBRC 109709</strain>
    </source>
</reference>
<name>A0A9W6XJK3_9STRA</name>
<organism evidence="1 2">
    <name type="scientific">Phytophthora fragariaefolia</name>
    <dbReference type="NCBI Taxonomy" id="1490495"/>
    <lineage>
        <taxon>Eukaryota</taxon>
        <taxon>Sar</taxon>
        <taxon>Stramenopiles</taxon>
        <taxon>Oomycota</taxon>
        <taxon>Peronosporomycetes</taxon>
        <taxon>Peronosporales</taxon>
        <taxon>Peronosporaceae</taxon>
        <taxon>Phytophthora</taxon>
    </lineage>
</organism>
<dbReference type="Proteomes" id="UP001165121">
    <property type="component" value="Unassembled WGS sequence"/>
</dbReference>